<dbReference type="Proteomes" id="UP000004344">
    <property type="component" value="Unassembled WGS sequence"/>
</dbReference>
<dbReference type="GeneID" id="35799538"/>
<accession>G6FP66</accession>
<organism evidence="3 4">
    <name type="scientific">Fischerella thermalis JSC-11</name>
    <dbReference type="NCBI Taxonomy" id="741277"/>
    <lineage>
        <taxon>Bacteria</taxon>
        <taxon>Bacillati</taxon>
        <taxon>Cyanobacteriota</taxon>
        <taxon>Cyanophyceae</taxon>
        <taxon>Nostocales</taxon>
        <taxon>Hapalosiphonaceae</taxon>
        <taxon>Fischerella</taxon>
    </lineage>
</organism>
<proteinExistence type="predicted"/>
<dbReference type="InterPro" id="IPR027417">
    <property type="entry name" value="P-loop_NTPase"/>
</dbReference>
<gene>
    <name evidence="3" type="ORF">FJSC11DRAFT_0646</name>
</gene>
<name>G6FP66_9CYAN</name>
<dbReference type="InterPro" id="IPR041664">
    <property type="entry name" value="AAA_16"/>
</dbReference>
<keyword evidence="4" id="KW-1185">Reference proteome</keyword>
<dbReference type="RefSeq" id="WP_009454722.1">
    <property type="nucleotide sequence ID" value="NZ_AGIZ01000002.1"/>
</dbReference>
<dbReference type="Pfam" id="PF13191">
    <property type="entry name" value="AAA_16"/>
    <property type="match status" value="1"/>
</dbReference>
<comment type="caution">
    <text evidence="3">The sequence shown here is derived from an EMBL/GenBank/DDBJ whole genome shotgun (WGS) entry which is preliminary data.</text>
</comment>
<sequence length="686" mass="78010">MATIDELIKQSLNPFDNFAAGNFWEEQKPVPTVESIHQKPLIQIKSVLAQIAQDHQSRSLILYGDSGSGKTYFLGRLKKTLNDYAFFVYIEPFPQSDHIWRHILRHTVDSLVNAPAGKTDSQLILWLKSCLSSIQKGLKSEQQNLIDIVKGFFGKTDAQRDRQLFIDILKKTIGTRGIYNANEFFGVLYNLTNPDLYSLACEWLKGDNLDEASLKKLGVQQSIDDEDKARGILGNFSKISAKTQPIVLCFDQLDNIARLPDGSIDLQALFNVNSTIHNGQWKGFLIIISIRTEVWNNNYKRIQPADLDRASIRVPLKRITLEEAEALLATRLSPLYNQANPKPDSHIYPLTVQVLEKAFPSRKTTPRSLLVLGKQLYQDYKEWLFRDKQPPKPKWLDGETPPPPPPPPEEKIQAEFKLLWQQEYKKVQDKITKITLSSAPDLIKMLAEVLAAFEVKEIKTKLLSGKYASYSLSYQQPSRQDKVGVVWTEEANMNSFFHVMNACHKAIQQNLCQNLYLIRAGEIGKPNQAGNQIYRQIFIHTSHRHIKPALTSVHYLAAYHSLVNSALANELVVVGKTINLKELEALVCKCNIFQNCRLLQDLKIISTQPNPDNPDLQSVKDYLLNLVITQGFMGRPRLIQNAQSQFSDCNQSDIERLINQLCQEKKIEIVNPKAKPEDQTVCLVVK</sequence>
<dbReference type="SUPFAM" id="SSF52540">
    <property type="entry name" value="P-loop containing nucleoside triphosphate hydrolases"/>
    <property type="match status" value="1"/>
</dbReference>
<feature type="region of interest" description="Disordered" evidence="1">
    <location>
        <begin position="391"/>
        <end position="410"/>
    </location>
</feature>
<dbReference type="AlphaFoldDB" id="G6FP66"/>
<dbReference type="EMBL" id="AGIZ01000002">
    <property type="protein sequence ID" value="EHC18666.1"/>
    <property type="molecule type" value="Genomic_DNA"/>
</dbReference>
<evidence type="ECO:0000259" key="2">
    <source>
        <dbReference type="Pfam" id="PF13191"/>
    </source>
</evidence>
<evidence type="ECO:0000313" key="4">
    <source>
        <dbReference type="Proteomes" id="UP000004344"/>
    </source>
</evidence>
<feature type="domain" description="Orc1-like AAA ATPase" evidence="2">
    <location>
        <begin position="44"/>
        <end position="263"/>
    </location>
</feature>
<evidence type="ECO:0000313" key="3">
    <source>
        <dbReference type="EMBL" id="EHC18666.1"/>
    </source>
</evidence>
<dbReference type="PATRIC" id="fig|741277.3.peg.755"/>
<dbReference type="Gene3D" id="3.40.50.300">
    <property type="entry name" value="P-loop containing nucleotide triphosphate hydrolases"/>
    <property type="match status" value="1"/>
</dbReference>
<evidence type="ECO:0000256" key="1">
    <source>
        <dbReference type="SAM" id="MobiDB-lite"/>
    </source>
</evidence>
<protein>
    <recommendedName>
        <fullName evidence="2">Orc1-like AAA ATPase domain-containing protein</fullName>
    </recommendedName>
</protein>
<reference evidence="3 4" key="1">
    <citation type="submission" date="2011-09" db="EMBL/GenBank/DDBJ databases">
        <title>The draft genome of Fischerella sp. JSC-11.</title>
        <authorList>
            <consortium name="US DOE Joint Genome Institute (JGI-PGF)"/>
            <person name="Lucas S."/>
            <person name="Han J."/>
            <person name="Lapidus A."/>
            <person name="Cheng J.-F."/>
            <person name="Goodwin L."/>
            <person name="Pitluck S."/>
            <person name="Peters L."/>
            <person name="Land M.L."/>
            <person name="Hauser L."/>
            <person name="Sarkisova S."/>
            <person name="Bryant D.A."/>
            <person name="Brown I."/>
            <person name="Woyke T.J."/>
        </authorList>
    </citation>
    <scope>NUCLEOTIDE SEQUENCE [LARGE SCALE GENOMIC DNA]</scope>
    <source>
        <strain evidence="3 4">JSC-11</strain>
    </source>
</reference>